<evidence type="ECO:0000256" key="6">
    <source>
        <dbReference type="ARBA" id="ARBA00022679"/>
    </source>
</evidence>
<dbReference type="EMBL" id="CAADFO010000008">
    <property type="protein sequence ID" value="VFK24350.1"/>
    <property type="molecule type" value="Genomic_DNA"/>
</dbReference>
<evidence type="ECO:0000256" key="11">
    <source>
        <dbReference type="RuleBase" id="RU365090"/>
    </source>
</evidence>
<dbReference type="PANTHER" id="PTHR10192">
    <property type="entry name" value="MOLYBDOPTERIN BIOSYNTHESIS PROTEIN"/>
    <property type="match status" value="1"/>
</dbReference>
<comment type="pathway">
    <text evidence="3 11">Cofactor biosynthesis; molybdopterin biosynthesis.</text>
</comment>
<name>A0A450X557_9GAMM</name>
<comment type="catalytic activity">
    <reaction evidence="10">
        <text>adenylyl-molybdopterin + molybdate = Mo-molybdopterin + AMP + H(+)</text>
        <dbReference type="Rhea" id="RHEA:35047"/>
        <dbReference type="ChEBI" id="CHEBI:15378"/>
        <dbReference type="ChEBI" id="CHEBI:36264"/>
        <dbReference type="ChEBI" id="CHEBI:62727"/>
        <dbReference type="ChEBI" id="CHEBI:71302"/>
        <dbReference type="ChEBI" id="CHEBI:456215"/>
        <dbReference type="EC" id="2.10.1.1"/>
    </reaction>
</comment>
<comment type="cofactor">
    <cofactor evidence="1 11">
        <name>Mg(2+)</name>
        <dbReference type="ChEBI" id="CHEBI:18420"/>
    </cofactor>
</comment>
<keyword evidence="6 11" id="KW-0808">Transferase</keyword>
<dbReference type="InterPro" id="IPR005110">
    <property type="entry name" value="MoeA_linker/N"/>
</dbReference>
<dbReference type="SUPFAM" id="SSF63882">
    <property type="entry name" value="MoeA N-terminal region -like"/>
    <property type="match status" value="1"/>
</dbReference>
<evidence type="ECO:0000256" key="10">
    <source>
        <dbReference type="ARBA" id="ARBA00047317"/>
    </source>
</evidence>
<dbReference type="InterPro" id="IPR036425">
    <property type="entry name" value="MoaB/Mog-like_dom_sf"/>
</dbReference>
<comment type="similarity">
    <text evidence="4 11">Belongs to the MoeA family.</text>
</comment>
<dbReference type="Pfam" id="PF00994">
    <property type="entry name" value="MoCF_biosynth"/>
    <property type="match status" value="1"/>
</dbReference>
<dbReference type="GO" id="GO:0006777">
    <property type="term" value="P:Mo-molybdopterin cofactor biosynthetic process"/>
    <property type="evidence" value="ECO:0007669"/>
    <property type="project" value="UniProtKB-UniRule"/>
</dbReference>
<dbReference type="InterPro" id="IPR036135">
    <property type="entry name" value="MoeA_linker/N_sf"/>
</dbReference>
<evidence type="ECO:0000256" key="9">
    <source>
        <dbReference type="ARBA" id="ARBA00023150"/>
    </source>
</evidence>
<dbReference type="SUPFAM" id="SSF63867">
    <property type="entry name" value="MoeA C-terminal domain-like"/>
    <property type="match status" value="1"/>
</dbReference>
<accession>A0A450X557</accession>
<dbReference type="PANTHER" id="PTHR10192:SF5">
    <property type="entry name" value="GEPHYRIN"/>
    <property type="match status" value="1"/>
</dbReference>
<dbReference type="InterPro" id="IPR038987">
    <property type="entry name" value="MoeA-like"/>
</dbReference>
<dbReference type="GO" id="GO:0005829">
    <property type="term" value="C:cytosol"/>
    <property type="evidence" value="ECO:0007669"/>
    <property type="project" value="TreeGrafter"/>
</dbReference>
<dbReference type="Pfam" id="PF03454">
    <property type="entry name" value="MoeA_C"/>
    <property type="match status" value="1"/>
</dbReference>
<evidence type="ECO:0000256" key="4">
    <source>
        <dbReference type="ARBA" id="ARBA00010763"/>
    </source>
</evidence>
<evidence type="ECO:0000259" key="12">
    <source>
        <dbReference type="SMART" id="SM00852"/>
    </source>
</evidence>
<keyword evidence="8 11" id="KW-0460">Magnesium</keyword>
<evidence type="ECO:0000256" key="5">
    <source>
        <dbReference type="ARBA" id="ARBA00022505"/>
    </source>
</evidence>
<dbReference type="AlphaFoldDB" id="A0A450X557"/>
<evidence type="ECO:0000256" key="3">
    <source>
        <dbReference type="ARBA" id="ARBA00005046"/>
    </source>
</evidence>
<dbReference type="GO" id="GO:0046872">
    <property type="term" value="F:metal ion binding"/>
    <property type="evidence" value="ECO:0007669"/>
    <property type="project" value="UniProtKB-UniRule"/>
</dbReference>
<dbReference type="PROSITE" id="PS01079">
    <property type="entry name" value="MOCF_BIOSYNTHESIS_2"/>
    <property type="match status" value="1"/>
</dbReference>
<sequence>MDATKLSQRETQLSVSEAHTRILQEMGPVAETELVNIRDALGRILSEDIFAPFDVPPYTNAAMDGYAIRGEDFLSEGLREFAVIGAAWAGRPYRGASARMGEAIQIMTGAVIPKGTDTVLMQEHVQRKGNTLHIDPAHGSICIKGQHIRAAGEDLPKGALVLRAGKRILPSDLGLLASLGIGEIRVKRRLRVAFFCTGDELRSIGEPLEEGNIFDSNRYTLYGMLARLGVQMDDLGIVADRHEAIRQTLQQASATSDMVIATGGVSVGEADYVKAVLQELGQVHFWKIAMKPGRPLAFGRVGAAQFFGLPGNPVAVMVSFYQFVQPALARMAGEIDPPSALTLRVPCASRISRKLGRTEFMRGILEMGADGLVVRKTGAQGSGILHSMSEANCFLVLSPDQGTVEPGTLVEVQPFSELV</sequence>
<protein>
    <recommendedName>
        <fullName evidence="11">Molybdopterin molybdenumtransferase</fullName>
        <ecNumber evidence="11">2.10.1.1</ecNumber>
    </recommendedName>
</protein>
<proteinExistence type="inferred from homology"/>
<gene>
    <name evidence="13" type="ORF">BECKMB1821G_GA0114241_100814</name>
</gene>
<dbReference type="SMART" id="SM00852">
    <property type="entry name" value="MoCF_biosynth"/>
    <property type="match status" value="1"/>
</dbReference>
<dbReference type="GO" id="GO:0061599">
    <property type="term" value="F:molybdopterin molybdotransferase activity"/>
    <property type="evidence" value="ECO:0007669"/>
    <property type="project" value="UniProtKB-UniRule"/>
</dbReference>
<dbReference type="Gene3D" id="2.40.340.10">
    <property type="entry name" value="MoeA, C-terminal, domain IV"/>
    <property type="match status" value="1"/>
</dbReference>
<comment type="function">
    <text evidence="2 11">Catalyzes the insertion of molybdate into adenylated molybdopterin with the concomitant release of AMP.</text>
</comment>
<dbReference type="EC" id="2.10.1.1" evidence="11"/>
<dbReference type="SUPFAM" id="SSF53218">
    <property type="entry name" value="Molybdenum cofactor biosynthesis proteins"/>
    <property type="match status" value="1"/>
</dbReference>
<dbReference type="InterPro" id="IPR005111">
    <property type="entry name" value="MoeA_C_domain_IV"/>
</dbReference>
<evidence type="ECO:0000256" key="1">
    <source>
        <dbReference type="ARBA" id="ARBA00001946"/>
    </source>
</evidence>
<dbReference type="InterPro" id="IPR008284">
    <property type="entry name" value="MoCF_biosynth_CS"/>
</dbReference>
<dbReference type="NCBIfam" id="TIGR00177">
    <property type="entry name" value="molyb_syn"/>
    <property type="match status" value="1"/>
</dbReference>
<dbReference type="InterPro" id="IPR001453">
    <property type="entry name" value="MoaB/Mog_dom"/>
</dbReference>
<keyword evidence="7 11" id="KW-0479">Metal-binding</keyword>
<dbReference type="CDD" id="cd00887">
    <property type="entry name" value="MoeA"/>
    <property type="match status" value="1"/>
</dbReference>
<evidence type="ECO:0000256" key="7">
    <source>
        <dbReference type="ARBA" id="ARBA00022723"/>
    </source>
</evidence>
<feature type="domain" description="MoaB/Mog" evidence="12">
    <location>
        <begin position="193"/>
        <end position="330"/>
    </location>
</feature>
<organism evidence="13">
    <name type="scientific">Candidatus Kentrum sp. MB</name>
    <dbReference type="NCBI Taxonomy" id="2138164"/>
    <lineage>
        <taxon>Bacteria</taxon>
        <taxon>Pseudomonadati</taxon>
        <taxon>Pseudomonadota</taxon>
        <taxon>Gammaproteobacteria</taxon>
        <taxon>Candidatus Kentrum</taxon>
    </lineage>
</organism>
<dbReference type="Pfam" id="PF03453">
    <property type="entry name" value="MoeA_N"/>
    <property type="match status" value="1"/>
</dbReference>
<dbReference type="FunFam" id="3.40.980.10:FF:000004">
    <property type="entry name" value="Molybdopterin molybdenumtransferase"/>
    <property type="match status" value="1"/>
</dbReference>
<evidence type="ECO:0000256" key="2">
    <source>
        <dbReference type="ARBA" id="ARBA00002901"/>
    </source>
</evidence>
<dbReference type="NCBIfam" id="NF045515">
    <property type="entry name" value="Glp_gephyrin"/>
    <property type="match status" value="1"/>
</dbReference>
<dbReference type="InterPro" id="IPR036688">
    <property type="entry name" value="MoeA_C_domain_IV_sf"/>
</dbReference>
<evidence type="ECO:0000256" key="8">
    <source>
        <dbReference type="ARBA" id="ARBA00022842"/>
    </source>
</evidence>
<dbReference type="UniPathway" id="UPA00344"/>
<keyword evidence="9 11" id="KW-0501">Molybdenum cofactor biosynthesis</keyword>
<dbReference type="Gene3D" id="3.40.980.10">
    <property type="entry name" value="MoaB/Mog-like domain"/>
    <property type="match status" value="1"/>
</dbReference>
<dbReference type="Gene3D" id="3.90.105.10">
    <property type="entry name" value="Molybdopterin biosynthesis moea protein, domain 2"/>
    <property type="match status" value="1"/>
</dbReference>
<reference evidence="13" key="1">
    <citation type="submission" date="2019-02" db="EMBL/GenBank/DDBJ databases">
        <authorList>
            <person name="Gruber-Vodicka R. H."/>
            <person name="Seah K. B. B."/>
        </authorList>
    </citation>
    <scope>NUCLEOTIDE SEQUENCE</scope>
    <source>
        <strain evidence="13">BECK_BZ197</strain>
    </source>
</reference>
<evidence type="ECO:0000313" key="13">
    <source>
        <dbReference type="EMBL" id="VFK24350.1"/>
    </source>
</evidence>
<keyword evidence="5 11" id="KW-0500">Molybdenum</keyword>
<dbReference type="Gene3D" id="2.170.190.11">
    <property type="entry name" value="Molybdopterin biosynthesis moea protein, domain 3"/>
    <property type="match status" value="1"/>
</dbReference>